<name>A0AAV2NEU6_9HYME</name>
<evidence type="ECO:0000256" key="4">
    <source>
        <dbReference type="ARBA" id="ARBA00023125"/>
    </source>
</evidence>
<dbReference type="SUPFAM" id="SSF57716">
    <property type="entry name" value="Glucocorticoid receptor-like (DNA-binding domain)"/>
    <property type="match status" value="1"/>
</dbReference>
<evidence type="ECO:0000256" key="1">
    <source>
        <dbReference type="ARBA" id="ARBA00022723"/>
    </source>
</evidence>
<dbReference type="GO" id="GO:0003677">
    <property type="term" value="F:DNA binding"/>
    <property type="evidence" value="ECO:0007669"/>
    <property type="project" value="UniProtKB-UniRule"/>
</dbReference>
<dbReference type="SMART" id="SM00692">
    <property type="entry name" value="DM3"/>
    <property type="match status" value="1"/>
</dbReference>
<dbReference type="PROSITE" id="PS50950">
    <property type="entry name" value="ZF_THAP"/>
    <property type="match status" value="1"/>
</dbReference>
<gene>
    <name evidence="7" type="ORF">LPLAT_LOCUS4227</name>
</gene>
<keyword evidence="2 5" id="KW-0863">Zinc-finger</keyword>
<dbReference type="Gene3D" id="6.20.210.20">
    <property type="entry name" value="THAP domain"/>
    <property type="match status" value="1"/>
</dbReference>
<dbReference type="InterPro" id="IPR006612">
    <property type="entry name" value="THAP_Znf"/>
</dbReference>
<dbReference type="EMBL" id="OZ034837">
    <property type="protein sequence ID" value="CAL1678350.1"/>
    <property type="molecule type" value="Genomic_DNA"/>
</dbReference>
<keyword evidence="8" id="KW-1185">Reference proteome</keyword>
<dbReference type="PANTHER" id="PTHR47696:SF1">
    <property type="entry name" value="THAP DOMAIN-CONTAINING PROTEIN 2"/>
    <property type="match status" value="1"/>
</dbReference>
<keyword evidence="3" id="KW-0862">Zinc</keyword>
<dbReference type="Pfam" id="PF05485">
    <property type="entry name" value="THAP"/>
    <property type="match status" value="1"/>
</dbReference>
<keyword evidence="1" id="KW-0479">Metal-binding</keyword>
<keyword evidence="4 5" id="KW-0238">DNA-binding</keyword>
<dbReference type="SMART" id="SM00980">
    <property type="entry name" value="THAP"/>
    <property type="match status" value="1"/>
</dbReference>
<dbReference type="PANTHER" id="PTHR47696">
    <property type="entry name" value="THAP DOMAIN-CONTAINING PROTEIN 2"/>
    <property type="match status" value="1"/>
</dbReference>
<sequence>MVHCQACGITARNYGITFHRFPKNENKKCAWIDFVKKHKGLHEGQNFKCTTLCSQHFEESCFDKTSAMKVRLKPFSVPTIHVSRSKYLVSVDIVIALLLTNVMETISDIMQQCKCKVKVP</sequence>
<accession>A0AAV2NEU6</accession>
<dbReference type="AlphaFoldDB" id="A0AAV2NEU6"/>
<evidence type="ECO:0000256" key="2">
    <source>
        <dbReference type="ARBA" id="ARBA00022771"/>
    </source>
</evidence>
<evidence type="ECO:0000256" key="3">
    <source>
        <dbReference type="ARBA" id="ARBA00022833"/>
    </source>
</evidence>
<evidence type="ECO:0000313" key="7">
    <source>
        <dbReference type="EMBL" id="CAL1678350.1"/>
    </source>
</evidence>
<reference evidence="7" key="1">
    <citation type="submission" date="2024-04" db="EMBL/GenBank/DDBJ databases">
        <authorList>
            <consortium name="Molecular Ecology Group"/>
        </authorList>
    </citation>
    <scope>NUCLEOTIDE SEQUENCE</scope>
</reference>
<dbReference type="InterPro" id="IPR038441">
    <property type="entry name" value="THAP_Znf_sf"/>
</dbReference>
<organism evidence="7 8">
    <name type="scientific">Lasius platythorax</name>
    <dbReference type="NCBI Taxonomy" id="488582"/>
    <lineage>
        <taxon>Eukaryota</taxon>
        <taxon>Metazoa</taxon>
        <taxon>Ecdysozoa</taxon>
        <taxon>Arthropoda</taxon>
        <taxon>Hexapoda</taxon>
        <taxon>Insecta</taxon>
        <taxon>Pterygota</taxon>
        <taxon>Neoptera</taxon>
        <taxon>Endopterygota</taxon>
        <taxon>Hymenoptera</taxon>
        <taxon>Apocrita</taxon>
        <taxon>Aculeata</taxon>
        <taxon>Formicoidea</taxon>
        <taxon>Formicidae</taxon>
        <taxon>Formicinae</taxon>
        <taxon>Lasius</taxon>
        <taxon>Lasius</taxon>
    </lineage>
</organism>
<evidence type="ECO:0000313" key="8">
    <source>
        <dbReference type="Proteomes" id="UP001497644"/>
    </source>
</evidence>
<dbReference type="InterPro" id="IPR026521">
    <property type="entry name" value="THAP2"/>
</dbReference>
<proteinExistence type="predicted"/>
<dbReference type="GO" id="GO:0008270">
    <property type="term" value="F:zinc ion binding"/>
    <property type="evidence" value="ECO:0007669"/>
    <property type="project" value="UniProtKB-KW"/>
</dbReference>
<protein>
    <recommendedName>
        <fullName evidence="6">THAP-type domain-containing protein</fullName>
    </recommendedName>
</protein>
<evidence type="ECO:0000256" key="5">
    <source>
        <dbReference type="PROSITE-ProRule" id="PRU00309"/>
    </source>
</evidence>
<dbReference type="Proteomes" id="UP001497644">
    <property type="component" value="Chromosome 14"/>
</dbReference>
<feature type="domain" description="THAP-type" evidence="6">
    <location>
        <begin position="1"/>
        <end position="81"/>
    </location>
</feature>
<evidence type="ECO:0000259" key="6">
    <source>
        <dbReference type="PROSITE" id="PS50950"/>
    </source>
</evidence>